<dbReference type="Proteomes" id="UP000695022">
    <property type="component" value="Unplaced"/>
</dbReference>
<dbReference type="InterPro" id="IPR013087">
    <property type="entry name" value="Znf_C2H2_type"/>
</dbReference>
<evidence type="ECO:0000313" key="14">
    <source>
        <dbReference type="RefSeq" id="XP_014664464.1"/>
    </source>
</evidence>
<dbReference type="PROSITE" id="PS00028">
    <property type="entry name" value="ZINC_FINGER_C2H2_1"/>
    <property type="match status" value="3"/>
</dbReference>
<feature type="domain" description="C2H2-type" evidence="9">
    <location>
        <begin position="519"/>
        <end position="546"/>
    </location>
</feature>
<evidence type="ECO:0000256" key="3">
    <source>
        <dbReference type="ARBA" id="ARBA00022737"/>
    </source>
</evidence>
<evidence type="ECO:0000256" key="7">
    <source>
        <dbReference type="PROSITE-ProRule" id="PRU00042"/>
    </source>
</evidence>
<organism evidence="10 12">
    <name type="scientific">Priapulus caudatus</name>
    <name type="common">Priapulid worm</name>
    <dbReference type="NCBI Taxonomy" id="37621"/>
    <lineage>
        <taxon>Eukaryota</taxon>
        <taxon>Metazoa</taxon>
        <taxon>Ecdysozoa</taxon>
        <taxon>Scalidophora</taxon>
        <taxon>Priapulida</taxon>
        <taxon>Priapulimorpha</taxon>
        <taxon>Priapulimorphida</taxon>
        <taxon>Priapulidae</taxon>
        <taxon>Priapulus</taxon>
    </lineage>
</organism>
<evidence type="ECO:0000256" key="4">
    <source>
        <dbReference type="ARBA" id="ARBA00022771"/>
    </source>
</evidence>
<sequence length="666" mass="75962">MPKKLQGNMISIKRLRSLEHLTLDEIERLPDKHLVEVFAHVNSDELNQKYTFQCMLMPHHCQTKYTSFRNEGRGKMQMQAHLMLHIQDLQRQAKAEGKHFTFTAESVIAKKKKEEAKAAARKRLRKDLVPKSVAARSYPSPKPKIDHYSESDSSEPAEENQLTTVTSQKQALLKNRRAFIHKKKSSALYATSPTTAARGSIPEDNDESVVMTSCKNGRFVSRLMRSGSSGRSNVVKCPESVSKNLRACSVYLGKAIKTESTMEESEDDRWHESAKSRVPKIEQLSSEEECDSTEEAEKNHALRAEEKRLRREQMRKELNPDSDVGEESGDISNSSHPLHDHCYTTTGGPKYDISSDSEVDIETCEDERNDRECPLPNPVHGIRLDGLHYAPGSLRRRAFPNTKKHAGLLTSVPPRRPQATFEQLGIDPKEMDNLSTDDTDDDAEAEGKESHKKRKPGRPLKGTSEWERRVSLKAIRKIRLYKNRGEKYPLTCKICKTRNFTALATLTYHYRSHAGIKPFVCTVCGTTFTRQHSLNYHMLIHNNESRFACPECDRTFRHPSHFKEHLRKHTGETPFQCVLCHLCFKTRNSYKRHLRTRHEKNLTSTGVEDIDVGELERYKAYSHVAKTGGKITVVPVPSKMVYCMDDSSKESEKDLRFGVPVDTDTA</sequence>
<proteinExistence type="predicted"/>
<feature type="domain" description="C2H2-type" evidence="9">
    <location>
        <begin position="575"/>
        <end position="603"/>
    </location>
</feature>
<dbReference type="RefSeq" id="XP_014664461.1">
    <property type="nucleotide sequence ID" value="XM_014808975.1"/>
</dbReference>
<keyword evidence="10" id="KW-1185">Reference proteome</keyword>
<dbReference type="PROSITE" id="PS50157">
    <property type="entry name" value="ZINC_FINGER_C2H2_2"/>
    <property type="match status" value="4"/>
</dbReference>
<evidence type="ECO:0000256" key="8">
    <source>
        <dbReference type="SAM" id="MobiDB-lite"/>
    </source>
</evidence>
<name>A0ABM1DWZ1_PRICU</name>
<dbReference type="Pfam" id="PF00096">
    <property type="entry name" value="zf-C2H2"/>
    <property type="match status" value="2"/>
</dbReference>
<comment type="subcellular location">
    <subcellularLocation>
        <location evidence="1">Nucleus</location>
    </subcellularLocation>
</comment>
<evidence type="ECO:0000256" key="2">
    <source>
        <dbReference type="ARBA" id="ARBA00022723"/>
    </source>
</evidence>
<evidence type="ECO:0000313" key="11">
    <source>
        <dbReference type="RefSeq" id="XP_014664461.1"/>
    </source>
</evidence>
<feature type="compositionally biased region" description="Acidic residues" evidence="8">
    <location>
        <begin position="435"/>
        <end position="444"/>
    </location>
</feature>
<keyword evidence="5" id="KW-0862">Zinc</keyword>
<dbReference type="Gene3D" id="3.30.160.60">
    <property type="entry name" value="Classic Zinc Finger"/>
    <property type="match status" value="3"/>
</dbReference>
<dbReference type="PANTHER" id="PTHR24394:SF44">
    <property type="entry name" value="ZINC FINGER PROTEIN 271-LIKE"/>
    <property type="match status" value="1"/>
</dbReference>
<keyword evidence="6" id="KW-0539">Nucleus</keyword>
<dbReference type="RefSeq" id="XP_014664463.1">
    <property type="nucleotide sequence ID" value="XM_014808977.1"/>
</dbReference>
<keyword evidence="3" id="KW-0677">Repeat</keyword>
<reference evidence="11 12" key="1">
    <citation type="submission" date="2025-05" db="UniProtKB">
        <authorList>
            <consortium name="RefSeq"/>
        </authorList>
    </citation>
    <scope>IDENTIFICATION</scope>
</reference>
<dbReference type="SUPFAM" id="SSF57667">
    <property type="entry name" value="beta-beta-alpha zinc fingers"/>
    <property type="match status" value="2"/>
</dbReference>
<feature type="compositionally biased region" description="Acidic residues" evidence="8">
    <location>
        <begin position="285"/>
        <end position="294"/>
    </location>
</feature>
<dbReference type="InterPro" id="IPR036236">
    <property type="entry name" value="Znf_C2H2_sf"/>
</dbReference>
<dbReference type="GeneID" id="106806848"/>
<feature type="compositionally biased region" description="Basic and acidic residues" evidence="8">
    <location>
        <begin position="295"/>
        <end position="319"/>
    </location>
</feature>
<accession>A0ABM1DWZ1</accession>
<feature type="region of interest" description="Disordered" evidence="8">
    <location>
        <begin position="259"/>
        <end position="338"/>
    </location>
</feature>
<dbReference type="PANTHER" id="PTHR24394">
    <property type="entry name" value="ZINC FINGER PROTEIN"/>
    <property type="match status" value="1"/>
</dbReference>
<evidence type="ECO:0000256" key="1">
    <source>
        <dbReference type="ARBA" id="ARBA00004123"/>
    </source>
</evidence>
<evidence type="ECO:0000313" key="13">
    <source>
        <dbReference type="RefSeq" id="XP_014664463.1"/>
    </source>
</evidence>
<feature type="region of interest" description="Disordered" evidence="8">
    <location>
        <begin position="128"/>
        <end position="166"/>
    </location>
</feature>
<evidence type="ECO:0000256" key="5">
    <source>
        <dbReference type="ARBA" id="ARBA00022833"/>
    </source>
</evidence>
<feature type="domain" description="C2H2-type" evidence="9">
    <location>
        <begin position="547"/>
        <end position="574"/>
    </location>
</feature>
<feature type="domain" description="C2H2-type" evidence="9">
    <location>
        <begin position="490"/>
        <end position="518"/>
    </location>
</feature>
<feature type="region of interest" description="Disordered" evidence="8">
    <location>
        <begin position="423"/>
        <end position="465"/>
    </location>
</feature>
<dbReference type="RefSeq" id="XP_014664462.1">
    <property type="nucleotide sequence ID" value="XM_014808976.1"/>
</dbReference>
<keyword evidence="4 7" id="KW-0863">Zinc-finger</keyword>
<gene>
    <name evidence="11 12 13 14" type="primary">LOC106806848</name>
</gene>
<evidence type="ECO:0000259" key="9">
    <source>
        <dbReference type="PROSITE" id="PS50157"/>
    </source>
</evidence>
<dbReference type="SMART" id="SM00355">
    <property type="entry name" value="ZnF_C2H2"/>
    <property type="match status" value="4"/>
</dbReference>
<keyword evidence="2" id="KW-0479">Metal-binding</keyword>
<evidence type="ECO:0000256" key="6">
    <source>
        <dbReference type="ARBA" id="ARBA00023242"/>
    </source>
</evidence>
<evidence type="ECO:0000313" key="12">
    <source>
        <dbReference type="RefSeq" id="XP_014664462.1"/>
    </source>
</evidence>
<dbReference type="RefSeq" id="XP_014664464.1">
    <property type="nucleotide sequence ID" value="XM_014808978.1"/>
</dbReference>
<evidence type="ECO:0000313" key="10">
    <source>
        <dbReference type="Proteomes" id="UP000695022"/>
    </source>
</evidence>
<protein>
    <submittedName>
        <fullName evidence="11 12">Uncharacterized protein LOC106806848</fullName>
    </submittedName>
</protein>